<dbReference type="InterPro" id="IPR000847">
    <property type="entry name" value="LysR_HTH_N"/>
</dbReference>
<dbReference type="Gene3D" id="3.40.190.10">
    <property type="entry name" value="Periplasmic binding protein-like II"/>
    <property type="match status" value="2"/>
</dbReference>
<dbReference type="EMBL" id="JBEZFP010000021">
    <property type="protein sequence ID" value="MEU8134010.1"/>
    <property type="molecule type" value="Genomic_DNA"/>
</dbReference>
<dbReference type="PROSITE" id="PS50931">
    <property type="entry name" value="HTH_LYSR"/>
    <property type="match status" value="1"/>
</dbReference>
<dbReference type="SUPFAM" id="SSF46785">
    <property type="entry name" value="Winged helix' DNA-binding domain"/>
    <property type="match status" value="1"/>
</dbReference>
<dbReference type="Pfam" id="PF00126">
    <property type="entry name" value="HTH_1"/>
    <property type="match status" value="1"/>
</dbReference>
<proteinExistence type="inferred from homology"/>
<keyword evidence="7" id="KW-1185">Reference proteome</keyword>
<evidence type="ECO:0000256" key="1">
    <source>
        <dbReference type="ARBA" id="ARBA00009437"/>
    </source>
</evidence>
<sequence length="316" mass="33741">MNLIAHLTCFVAVAEELHFGRAAQRLGMAQPQLSQRLKRLEGELGVRLVDRSSRHVGLTDPGRRLLDEAREILARVQRVYGLTERSPDTGTLRAGVPGELGAGTVAALIGAFRERRPDTVLDLRSLGTTAQVEQLADGSLDVGIVRHPVETHGLVVGPVAAEPLGVLLPESSPWAGAAEVHLSDLAGSELAVFPRDEAPEAYDRLLADCARHGYQPAAVHDSPNPDFTLGLVLAGRAVALTPYAEPPPGLTWRPLLGRPLLTRLSCAWRRGTDEAGPVGDFADTVADVLRERAAAAPREAAVRPRLVVRPASAFLA</sequence>
<reference evidence="6 7" key="1">
    <citation type="submission" date="2024-06" db="EMBL/GenBank/DDBJ databases">
        <title>The Natural Products Discovery Center: Release of the First 8490 Sequenced Strains for Exploring Actinobacteria Biosynthetic Diversity.</title>
        <authorList>
            <person name="Kalkreuter E."/>
            <person name="Kautsar S.A."/>
            <person name="Yang D."/>
            <person name="Bader C.D."/>
            <person name="Teijaro C.N."/>
            <person name="Fluegel L."/>
            <person name="Davis C.M."/>
            <person name="Simpson J.R."/>
            <person name="Lauterbach L."/>
            <person name="Steele A.D."/>
            <person name="Gui C."/>
            <person name="Meng S."/>
            <person name="Li G."/>
            <person name="Viehrig K."/>
            <person name="Ye F."/>
            <person name="Su P."/>
            <person name="Kiefer A.F."/>
            <person name="Nichols A."/>
            <person name="Cepeda A.J."/>
            <person name="Yan W."/>
            <person name="Fan B."/>
            <person name="Jiang Y."/>
            <person name="Adhikari A."/>
            <person name="Zheng C.-J."/>
            <person name="Schuster L."/>
            <person name="Cowan T.M."/>
            <person name="Smanski M.J."/>
            <person name="Chevrette M.G."/>
            <person name="De Carvalho L.P.S."/>
            <person name="Shen B."/>
        </authorList>
    </citation>
    <scope>NUCLEOTIDE SEQUENCE [LARGE SCALE GENOMIC DNA]</scope>
    <source>
        <strain evidence="6 7">NPDC048946</strain>
    </source>
</reference>
<keyword evidence="2" id="KW-0805">Transcription regulation</keyword>
<dbReference type="PRINTS" id="PR00039">
    <property type="entry name" value="HTHLYSR"/>
</dbReference>
<evidence type="ECO:0000256" key="3">
    <source>
        <dbReference type="ARBA" id="ARBA00023125"/>
    </source>
</evidence>
<gene>
    <name evidence="6" type="ORF">AB0C36_10910</name>
</gene>
<protein>
    <submittedName>
        <fullName evidence="6">LysR family transcriptional regulator</fullName>
    </submittedName>
</protein>
<dbReference type="InterPro" id="IPR036390">
    <property type="entry name" value="WH_DNA-bd_sf"/>
</dbReference>
<dbReference type="Proteomes" id="UP001551482">
    <property type="component" value="Unassembled WGS sequence"/>
</dbReference>
<comment type="similarity">
    <text evidence="1">Belongs to the LysR transcriptional regulatory family.</text>
</comment>
<comment type="caution">
    <text evidence="6">The sequence shown here is derived from an EMBL/GenBank/DDBJ whole genome shotgun (WGS) entry which is preliminary data.</text>
</comment>
<evidence type="ECO:0000259" key="5">
    <source>
        <dbReference type="PROSITE" id="PS50931"/>
    </source>
</evidence>
<accession>A0ABV3DE34</accession>
<evidence type="ECO:0000313" key="7">
    <source>
        <dbReference type="Proteomes" id="UP001551482"/>
    </source>
</evidence>
<feature type="domain" description="HTH lysR-type" evidence="5">
    <location>
        <begin position="1"/>
        <end position="59"/>
    </location>
</feature>
<organism evidence="6 7">
    <name type="scientific">Streptodolium elevatio</name>
    <dbReference type="NCBI Taxonomy" id="3157996"/>
    <lineage>
        <taxon>Bacteria</taxon>
        <taxon>Bacillati</taxon>
        <taxon>Actinomycetota</taxon>
        <taxon>Actinomycetes</taxon>
        <taxon>Kitasatosporales</taxon>
        <taxon>Streptomycetaceae</taxon>
        <taxon>Streptodolium</taxon>
    </lineage>
</organism>
<evidence type="ECO:0000256" key="2">
    <source>
        <dbReference type="ARBA" id="ARBA00023015"/>
    </source>
</evidence>
<evidence type="ECO:0000313" key="6">
    <source>
        <dbReference type="EMBL" id="MEU8134010.1"/>
    </source>
</evidence>
<keyword evidence="4" id="KW-0804">Transcription</keyword>
<dbReference type="PANTHER" id="PTHR30346:SF0">
    <property type="entry name" value="HCA OPERON TRANSCRIPTIONAL ACTIVATOR HCAR"/>
    <property type="match status" value="1"/>
</dbReference>
<dbReference type="InterPro" id="IPR036388">
    <property type="entry name" value="WH-like_DNA-bd_sf"/>
</dbReference>
<dbReference type="CDD" id="cd08414">
    <property type="entry name" value="PBP2_LTTR_aromatics_like"/>
    <property type="match status" value="1"/>
</dbReference>
<dbReference type="InterPro" id="IPR005119">
    <property type="entry name" value="LysR_subst-bd"/>
</dbReference>
<dbReference type="SUPFAM" id="SSF53850">
    <property type="entry name" value="Periplasmic binding protein-like II"/>
    <property type="match status" value="1"/>
</dbReference>
<name>A0ABV3DE34_9ACTN</name>
<dbReference type="PANTHER" id="PTHR30346">
    <property type="entry name" value="TRANSCRIPTIONAL DUAL REGULATOR HCAR-RELATED"/>
    <property type="match status" value="1"/>
</dbReference>
<dbReference type="Gene3D" id="1.10.10.10">
    <property type="entry name" value="Winged helix-like DNA-binding domain superfamily/Winged helix DNA-binding domain"/>
    <property type="match status" value="1"/>
</dbReference>
<dbReference type="RefSeq" id="WP_358352321.1">
    <property type="nucleotide sequence ID" value="NZ_JBEZFP010000021.1"/>
</dbReference>
<dbReference type="Pfam" id="PF03466">
    <property type="entry name" value="LysR_substrate"/>
    <property type="match status" value="1"/>
</dbReference>
<keyword evidence="3" id="KW-0238">DNA-binding</keyword>
<evidence type="ECO:0000256" key="4">
    <source>
        <dbReference type="ARBA" id="ARBA00023163"/>
    </source>
</evidence>